<proteinExistence type="predicted"/>
<comment type="caution">
    <text evidence="1">The sequence shown here is derived from an EMBL/GenBank/DDBJ whole genome shotgun (WGS) entry which is preliminary data.</text>
</comment>
<dbReference type="InterPro" id="IPR026424">
    <property type="entry name" value="Cxxx_AC3_0185"/>
</dbReference>
<organism evidence="1 2">
    <name type="scientific">Clostridium tertium</name>
    <dbReference type="NCBI Taxonomy" id="1559"/>
    <lineage>
        <taxon>Bacteria</taxon>
        <taxon>Bacillati</taxon>
        <taxon>Bacillota</taxon>
        <taxon>Clostridia</taxon>
        <taxon>Eubacteriales</taxon>
        <taxon>Clostridiaceae</taxon>
        <taxon>Clostridium</taxon>
    </lineage>
</organism>
<dbReference type="Proteomes" id="UP001141183">
    <property type="component" value="Unassembled WGS sequence"/>
</dbReference>
<evidence type="ECO:0000313" key="1">
    <source>
        <dbReference type="EMBL" id="MDC4242372.1"/>
    </source>
</evidence>
<reference evidence="1" key="1">
    <citation type="submission" date="2022-05" db="EMBL/GenBank/DDBJ databases">
        <title>Draft genome sequence of Clostridium tertium strain CP3 isolated from Peru.</title>
        <authorList>
            <person name="Hurtado R."/>
            <person name="Lima L."/>
            <person name="Sousa T."/>
            <person name="Jaiswal A.K."/>
            <person name="Tiwari S."/>
            <person name="Maturrano L."/>
            <person name="Brenig B."/>
            <person name="Azevedo V."/>
        </authorList>
    </citation>
    <scope>NUCLEOTIDE SEQUENCE</scope>
    <source>
        <strain evidence="1">CP3</strain>
    </source>
</reference>
<dbReference type="NCBIfam" id="TIGR04118">
    <property type="entry name" value="Cxxx_AC3_0185"/>
    <property type="match status" value="1"/>
</dbReference>
<protein>
    <submittedName>
        <fullName evidence="1">AC3_0185 family rSAM-modified Cys-rich RiPP</fullName>
    </submittedName>
</protein>
<dbReference type="RefSeq" id="WP_003463927.1">
    <property type="nucleotide sequence ID" value="NZ_JAMRYU010000030.1"/>
</dbReference>
<accession>A0A9X3XSK2</accession>
<name>A0A9X3XSK2_9CLOT</name>
<sequence>MKHLFSKNSSKVNKDVQGYMCLDCSGCCINGCANLCTSCSNFCSWLVVMN</sequence>
<evidence type="ECO:0000313" key="2">
    <source>
        <dbReference type="Proteomes" id="UP001141183"/>
    </source>
</evidence>
<dbReference type="AlphaFoldDB" id="A0A9X3XSK2"/>
<dbReference type="EMBL" id="JAMRYU010000030">
    <property type="protein sequence ID" value="MDC4242372.1"/>
    <property type="molecule type" value="Genomic_DNA"/>
</dbReference>
<gene>
    <name evidence="1" type="ORF">NE398_19765</name>
</gene>
<keyword evidence="2" id="KW-1185">Reference proteome</keyword>